<proteinExistence type="predicted"/>
<evidence type="ECO:0000256" key="1">
    <source>
        <dbReference type="SAM" id="Coils"/>
    </source>
</evidence>
<feature type="non-terminal residue" evidence="4">
    <location>
        <position position="1"/>
    </location>
</feature>
<evidence type="ECO:0000313" key="4">
    <source>
        <dbReference type="EMBL" id="KRY50532.1"/>
    </source>
</evidence>
<dbReference type="InterPro" id="IPR005312">
    <property type="entry name" value="DUF1759"/>
</dbReference>
<dbReference type="SUPFAM" id="SSF53098">
    <property type="entry name" value="Ribonuclease H-like"/>
    <property type="match status" value="1"/>
</dbReference>
<dbReference type="EMBL" id="JYDI01000148">
    <property type="protein sequence ID" value="KRY50532.1"/>
    <property type="molecule type" value="Genomic_DNA"/>
</dbReference>
<feature type="coiled-coil region" evidence="1">
    <location>
        <begin position="23"/>
        <end position="81"/>
    </location>
</feature>
<dbReference type="InterPro" id="IPR036397">
    <property type="entry name" value="RNaseH_sf"/>
</dbReference>
<keyword evidence="1" id="KW-0175">Coiled coil</keyword>
<comment type="caution">
    <text evidence="4">The sequence shown here is derived from an EMBL/GenBank/DDBJ whole genome shotgun (WGS) entry which is preliminary data.</text>
</comment>
<reference evidence="4 5" key="1">
    <citation type="submission" date="2015-01" db="EMBL/GenBank/DDBJ databases">
        <title>Evolution of Trichinella species and genotypes.</title>
        <authorList>
            <person name="Korhonen P.K."/>
            <person name="Edoardo P."/>
            <person name="Giuseppe L.R."/>
            <person name="Gasser R.B."/>
        </authorList>
    </citation>
    <scope>NUCLEOTIDE SEQUENCE [LARGE SCALE GENOMIC DNA]</scope>
    <source>
        <strain evidence="4">ISS120</strain>
    </source>
</reference>
<organism evidence="4 5">
    <name type="scientific">Trichinella britovi</name>
    <name type="common">Parasitic roundworm</name>
    <dbReference type="NCBI Taxonomy" id="45882"/>
    <lineage>
        <taxon>Eukaryota</taxon>
        <taxon>Metazoa</taxon>
        <taxon>Ecdysozoa</taxon>
        <taxon>Nematoda</taxon>
        <taxon>Enoplea</taxon>
        <taxon>Dorylaimia</taxon>
        <taxon>Trichinellida</taxon>
        <taxon>Trichinellidae</taxon>
        <taxon>Trichinella</taxon>
    </lineage>
</organism>
<dbReference type="Gene3D" id="3.30.420.10">
    <property type="entry name" value="Ribonuclease H-like superfamily/Ribonuclease H"/>
    <property type="match status" value="1"/>
</dbReference>
<dbReference type="SUPFAM" id="SSF56672">
    <property type="entry name" value="DNA/RNA polymerases"/>
    <property type="match status" value="1"/>
</dbReference>
<protein>
    <submittedName>
        <fullName evidence="4">Transposon Tf2-9 polyprotein</fullName>
    </submittedName>
</protein>
<dbReference type="Gene3D" id="3.30.70.270">
    <property type="match status" value="1"/>
</dbReference>
<sequence length="1650" mass="189440">YGSHFWTRVYCYGLRTASIKSSAKDCQNRIAAMRARLSSYMEELVRAREELNSRALVRNLLALLNQCLDKARQLVEKYEDSGKPADDITDWHIFEIEVVKARSIAEEYLEKDSVTDNRRDTTPNRGAFYHVNLPKWELPKFDGDVLQFDTFWEQFEDQIHRQPEFRDTTKFTYLRSCLTGNALNAIDGLTVTAANYSAAIDILKSRFGRRDLIIKTHIRKLLDTTPCNDASLKTSRKFYDEIVLHIRALEALGKNPSSPELTASEVLLEIFKLKTHLSTRKSMSERKPSSNVTIRAKSPPRKKLPSVAALHAETRSSESCVMCRERHRVTKTYVSAGHTGNRCPEDKRCDYPSCGRTHHKLLHGDKRTRQSRAGETSSVKPTTEKDEGVSSSRTLLGRTASEKENLLQTARAILQSDDGNQFLVTCLLDSGCHRSLIRKDLAESLRLRGTTERLMLLKLGETHSKYEKLRCVNFCLKGIYRGEDSYPIEALCVPRITTVDANPSAANWEHLHGLKLADIFPRERTEIDVLIGIDFYNRLLFKERIVGGDALPEAVNSPFGWILSGNIPADDGSGKCITLLVKTENEYSEDDLRRFWDLEIICVADDKGKEDPSASRLMKTFEETLEYDNGRYTVKLPWKPGFPNLPNNYAHALQRLLKAEASLLKEPIKSEMYSTTLREYITDGIIERVENVHGDEGRTWYLPHHMVFKTDQTSTKGRIVFDVSAHFGRTSLNRQLEAGPSLQRLHKEDRDVTRFLWKEPGDPSPPQTFRFRRICFGLTSSPFLALAVMQHHARLNKSKWLKAAEEVLKNVYVDDLLFSLDDRTETMECVRELKQLMETAGFHLTKWSSNEPLVLRSLPEEDIVSESKAKMALGIVWDSKEAIITFPVVSVARPDQQMTKRGMLSVIMKIFDPLGYLSPFLVKAKRMLQALWRKGIDWDTPLPQNMLKDWRDWIAEIPSISEIRLPRCWLPAGTDCIKEVELHGYGDASEMAYGSAVYLRATTVSGETVMKLVMSKTRIAPVKRVTLPRLELMAALITARLISFVKTSLEIKFSKVVCWTDSQIALRWIQGGSYRWKPFVGNRVESILELTDAQWWRHCPTADNPADILTRGCRMKDLVSNNLWWHGPHWLTKCKDAWPTAKLESVIDRNPEFQAEVRKSARQLHTQTKVEPVLDPQKYSSLTKLFNVTAYVFRFITNCKVVPEKRKTTPLDVREIDQAEKFWLKALQNEEFPEELEPLKKEKKLSKSSRLWPLNPYVDDNGILRVGGRLRHSDLPFHTKYPVLLPNQHPLVKLLVRDQHIRQLHAGVDQTLSCLRQRYWIVNGRSAVKRVIKECATCRRENAKPFSPKMSDLPRERVVEALPFENTGLDVAGPLYAREGKSVRKVYICLFTCMTTRAIHLELVSNLTAQRFLQALDRFFARRGQPRIIQSDNFTSFKEIGRNLNELVRETHRTLTSKRIEWKYITPRAPWCGGYWERLVRSVKTALRKVLGRTSLDEEELATVLCGIEAQVNARPLTFVGDDVSYLNALTPSHFLIGRASSDAPYGPNHHGQTADTVGRLTKRWRYRKKLIAHFWKRWRSEYIVSFCTRSRWRRDGTEPKVGDVVLIAEDDVNKSRWMMGRVLELYHGRDGVVRSVRLKVAKGEITRPT</sequence>
<dbReference type="InterPro" id="IPR043502">
    <property type="entry name" value="DNA/RNA_pol_sf"/>
</dbReference>
<dbReference type="InterPro" id="IPR043128">
    <property type="entry name" value="Rev_trsase/Diguanyl_cyclase"/>
</dbReference>
<dbReference type="STRING" id="45882.A0A0V1CML8"/>
<dbReference type="GO" id="GO:0015074">
    <property type="term" value="P:DNA integration"/>
    <property type="evidence" value="ECO:0007669"/>
    <property type="project" value="InterPro"/>
</dbReference>
<dbReference type="GO" id="GO:0003676">
    <property type="term" value="F:nucleic acid binding"/>
    <property type="evidence" value="ECO:0007669"/>
    <property type="project" value="InterPro"/>
</dbReference>
<dbReference type="InterPro" id="IPR040676">
    <property type="entry name" value="DUF5641"/>
</dbReference>
<dbReference type="Gene3D" id="1.10.340.70">
    <property type="match status" value="1"/>
</dbReference>
<feature type="compositionally biased region" description="Polar residues" evidence="2">
    <location>
        <begin position="371"/>
        <end position="381"/>
    </location>
</feature>
<dbReference type="InterPro" id="IPR041588">
    <property type="entry name" value="Integrase_H2C2"/>
</dbReference>
<feature type="region of interest" description="Disordered" evidence="2">
    <location>
        <begin position="361"/>
        <end position="392"/>
    </location>
</feature>
<evidence type="ECO:0000256" key="2">
    <source>
        <dbReference type="SAM" id="MobiDB-lite"/>
    </source>
</evidence>
<dbReference type="Proteomes" id="UP000054653">
    <property type="component" value="Unassembled WGS sequence"/>
</dbReference>
<dbReference type="GO" id="GO:0042575">
    <property type="term" value="C:DNA polymerase complex"/>
    <property type="evidence" value="ECO:0007669"/>
    <property type="project" value="UniProtKB-ARBA"/>
</dbReference>
<dbReference type="OMA" id="WICHIVE"/>
<feature type="non-terminal residue" evidence="4">
    <location>
        <position position="1650"/>
    </location>
</feature>
<evidence type="ECO:0000259" key="3">
    <source>
        <dbReference type="PROSITE" id="PS50994"/>
    </source>
</evidence>
<dbReference type="InterPro" id="IPR012337">
    <property type="entry name" value="RNaseH-like_sf"/>
</dbReference>
<dbReference type="OrthoDB" id="8019190at2759"/>
<dbReference type="PROSITE" id="PS50994">
    <property type="entry name" value="INTEGRASE"/>
    <property type="match status" value="1"/>
</dbReference>
<evidence type="ECO:0000313" key="5">
    <source>
        <dbReference type="Proteomes" id="UP000054653"/>
    </source>
</evidence>
<keyword evidence="5" id="KW-1185">Reference proteome</keyword>
<name>A0A0V1CML8_TRIBR</name>
<dbReference type="Gene3D" id="3.10.10.10">
    <property type="entry name" value="HIV Type 1 Reverse Transcriptase, subunit A, domain 1"/>
    <property type="match status" value="1"/>
</dbReference>
<dbReference type="InterPro" id="IPR001584">
    <property type="entry name" value="Integrase_cat-core"/>
</dbReference>
<dbReference type="Pfam" id="PF17921">
    <property type="entry name" value="Integrase_H2C2"/>
    <property type="match status" value="1"/>
</dbReference>
<dbReference type="Pfam" id="PF03564">
    <property type="entry name" value="DUF1759"/>
    <property type="match status" value="1"/>
</dbReference>
<feature type="region of interest" description="Disordered" evidence="2">
    <location>
        <begin position="279"/>
        <end position="310"/>
    </location>
</feature>
<dbReference type="InterPro" id="IPR008042">
    <property type="entry name" value="Retrotrans_Pao"/>
</dbReference>
<dbReference type="Pfam" id="PF05380">
    <property type="entry name" value="Peptidase_A17"/>
    <property type="match status" value="1"/>
</dbReference>
<dbReference type="PANTHER" id="PTHR47331">
    <property type="entry name" value="PHD-TYPE DOMAIN-CONTAINING PROTEIN"/>
    <property type="match status" value="1"/>
</dbReference>
<gene>
    <name evidence="4" type="primary">Tf2-9</name>
    <name evidence="4" type="ORF">T03_1440</name>
</gene>
<dbReference type="Pfam" id="PF18701">
    <property type="entry name" value="DUF5641"/>
    <property type="match status" value="1"/>
</dbReference>
<accession>A0A0V1CML8</accession>
<feature type="domain" description="Integrase catalytic" evidence="3">
    <location>
        <begin position="1359"/>
        <end position="1540"/>
    </location>
</feature>